<protein>
    <submittedName>
        <fullName evidence="5">Uncharacterized protein</fullName>
    </submittedName>
</protein>
<accession>A0A8S9SSF0</accession>
<dbReference type="PANTHER" id="PTHR45639:SF3">
    <property type="entry name" value="HYPOXIA UP-REGULATED PROTEIN 1"/>
    <property type="match status" value="1"/>
</dbReference>
<keyword evidence="3" id="KW-0143">Chaperone</keyword>
<gene>
    <name evidence="5" type="ORF">F2Q69_00035954</name>
</gene>
<proteinExistence type="predicted"/>
<evidence type="ECO:0000313" key="5">
    <source>
        <dbReference type="EMBL" id="KAF3603073.1"/>
    </source>
</evidence>
<organism evidence="5 6">
    <name type="scientific">Brassica cretica</name>
    <name type="common">Mustard</name>
    <dbReference type="NCBI Taxonomy" id="69181"/>
    <lineage>
        <taxon>Eukaryota</taxon>
        <taxon>Viridiplantae</taxon>
        <taxon>Streptophyta</taxon>
        <taxon>Embryophyta</taxon>
        <taxon>Tracheophyta</taxon>
        <taxon>Spermatophyta</taxon>
        <taxon>Magnoliopsida</taxon>
        <taxon>eudicotyledons</taxon>
        <taxon>Gunneridae</taxon>
        <taxon>Pentapetalae</taxon>
        <taxon>rosids</taxon>
        <taxon>malvids</taxon>
        <taxon>Brassicales</taxon>
        <taxon>Brassicaceae</taxon>
        <taxon>Brassiceae</taxon>
        <taxon>Brassica</taxon>
    </lineage>
</organism>
<dbReference type="AlphaFoldDB" id="A0A8S9SSF0"/>
<dbReference type="GO" id="GO:0030968">
    <property type="term" value="P:endoplasmic reticulum unfolded protein response"/>
    <property type="evidence" value="ECO:0007669"/>
    <property type="project" value="TreeGrafter"/>
</dbReference>
<evidence type="ECO:0000256" key="2">
    <source>
        <dbReference type="ARBA" id="ARBA00022840"/>
    </source>
</evidence>
<evidence type="ECO:0000256" key="1">
    <source>
        <dbReference type="ARBA" id="ARBA00022741"/>
    </source>
</evidence>
<feature type="region of interest" description="Disordered" evidence="4">
    <location>
        <begin position="77"/>
        <end position="96"/>
    </location>
</feature>
<reference evidence="5" key="1">
    <citation type="submission" date="2019-12" db="EMBL/GenBank/DDBJ databases">
        <title>Genome sequencing and annotation of Brassica cretica.</title>
        <authorList>
            <person name="Studholme D.J."/>
            <person name="Sarris P."/>
        </authorList>
    </citation>
    <scope>NUCLEOTIDE SEQUENCE</scope>
    <source>
        <strain evidence="5">PFS-109/04</strain>
        <tissue evidence="5">Leaf</tissue>
    </source>
</reference>
<sequence>MPLSSKRVLCGANQCSRQTFKTNSALVSQMATKNLLLLNEGESGLSTVSSTEMVDAANVGLGGELDSTSGKCKQRKQLQALPGGSHHKRGKSDAKNARLSIESCTVLRIPLTYGADNRMPLRNCHHIADNLLRQSLLLKLEALDKKDRERRRKPELKNNLESYVYATKEKLDTPEFEKVSTQEERKTFVEKLDEACARLALHGRRRWRSHDCTPREIPVASTDEINTVSVEAGGVTAELGVAANANYCINQSDT</sequence>
<dbReference type="InterPro" id="IPR013126">
    <property type="entry name" value="Hsp_70_fam"/>
</dbReference>
<dbReference type="Gene3D" id="1.20.1270.10">
    <property type="match status" value="1"/>
</dbReference>
<dbReference type="SUPFAM" id="SSF100934">
    <property type="entry name" value="Heat shock protein 70kD (HSP70), C-terminal subdomain"/>
    <property type="match status" value="1"/>
</dbReference>
<keyword evidence="2" id="KW-0067">ATP-binding</keyword>
<dbReference type="PANTHER" id="PTHR45639">
    <property type="entry name" value="HSC70CB, ISOFORM G-RELATED"/>
    <property type="match status" value="1"/>
</dbReference>
<name>A0A8S9SSF0_BRACR</name>
<dbReference type="GO" id="GO:0034663">
    <property type="term" value="C:endoplasmic reticulum chaperone complex"/>
    <property type="evidence" value="ECO:0007669"/>
    <property type="project" value="TreeGrafter"/>
</dbReference>
<dbReference type="Proteomes" id="UP000712600">
    <property type="component" value="Unassembled WGS sequence"/>
</dbReference>
<dbReference type="EMBL" id="QGKX02000004">
    <property type="protein sequence ID" value="KAF3603073.1"/>
    <property type="molecule type" value="Genomic_DNA"/>
</dbReference>
<evidence type="ECO:0000313" key="6">
    <source>
        <dbReference type="Proteomes" id="UP000712600"/>
    </source>
</evidence>
<dbReference type="InterPro" id="IPR029048">
    <property type="entry name" value="HSP70_C_sf"/>
</dbReference>
<dbReference type="GO" id="GO:0140662">
    <property type="term" value="F:ATP-dependent protein folding chaperone"/>
    <property type="evidence" value="ECO:0007669"/>
    <property type="project" value="InterPro"/>
</dbReference>
<evidence type="ECO:0000256" key="4">
    <source>
        <dbReference type="SAM" id="MobiDB-lite"/>
    </source>
</evidence>
<evidence type="ECO:0000256" key="3">
    <source>
        <dbReference type="ARBA" id="ARBA00023186"/>
    </source>
</evidence>
<keyword evidence="1" id="KW-0547">Nucleotide-binding</keyword>
<comment type="caution">
    <text evidence="5">The sequence shown here is derived from an EMBL/GenBank/DDBJ whole genome shotgun (WGS) entry which is preliminary data.</text>
</comment>
<dbReference type="GO" id="GO:0005524">
    <property type="term" value="F:ATP binding"/>
    <property type="evidence" value="ECO:0007669"/>
    <property type="project" value="UniProtKB-KW"/>
</dbReference>